<gene>
    <name evidence="4" type="ORF">FB558_3702</name>
</gene>
<evidence type="ECO:0000256" key="1">
    <source>
        <dbReference type="SAM" id="Coils"/>
    </source>
</evidence>
<evidence type="ECO:0000313" key="5">
    <source>
        <dbReference type="Proteomes" id="UP000315677"/>
    </source>
</evidence>
<proteinExistence type="predicted"/>
<evidence type="ECO:0000256" key="2">
    <source>
        <dbReference type="SAM" id="MobiDB-lite"/>
    </source>
</evidence>
<comment type="caution">
    <text evidence="4">The sequence shown here is derived from an EMBL/GenBank/DDBJ whole genome shotgun (WGS) entry which is preliminary data.</text>
</comment>
<dbReference type="EMBL" id="VFPA01000002">
    <property type="protein sequence ID" value="TQM11150.1"/>
    <property type="molecule type" value="Genomic_DNA"/>
</dbReference>
<name>A0A543DP84_9PSEU</name>
<dbReference type="Proteomes" id="UP000315677">
    <property type="component" value="Unassembled WGS sequence"/>
</dbReference>
<feature type="signal peptide" evidence="3">
    <location>
        <begin position="1"/>
        <end position="21"/>
    </location>
</feature>
<feature type="chain" id="PRO_5039423301" description="Mce-associated membrane protein" evidence="3">
    <location>
        <begin position="22"/>
        <end position="177"/>
    </location>
</feature>
<keyword evidence="1" id="KW-0175">Coiled coil</keyword>
<evidence type="ECO:0000313" key="4">
    <source>
        <dbReference type="EMBL" id="TQM11150.1"/>
    </source>
</evidence>
<accession>A0A543DP84</accession>
<evidence type="ECO:0000256" key="3">
    <source>
        <dbReference type="SAM" id="SignalP"/>
    </source>
</evidence>
<evidence type="ECO:0008006" key="6">
    <source>
        <dbReference type="Google" id="ProtNLM"/>
    </source>
</evidence>
<reference evidence="4 5" key="1">
    <citation type="submission" date="2019-06" db="EMBL/GenBank/DDBJ databases">
        <title>Sequencing the genomes of 1000 actinobacteria strains.</title>
        <authorList>
            <person name="Klenk H.-P."/>
        </authorList>
    </citation>
    <scope>NUCLEOTIDE SEQUENCE [LARGE SCALE GENOMIC DNA]</scope>
    <source>
        <strain evidence="4 5">DSM 45301</strain>
    </source>
</reference>
<feature type="coiled-coil region" evidence="1">
    <location>
        <begin position="134"/>
        <end position="161"/>
    </location>
</feature>
<keyword evidence="5" id="KW-1185">Reference proteome</keyword>
<keyword evidence="3" id="KW-0732">Signal</keyword>
<dbReference type="PROSITE" id="PS51257">
    <property type="entry name" value="PROKAR_LIPOPROTEIN"/>
    <property type="match status" value="1"/>
</dbReference>
<dbReference type="AlphaFoldDB" id="A0A543DP84"/>
<sequence>MKARERLAMLCGVMAAALVVASCGTTPPPPSPAPPPPPPRSLPSPHDAALAAYRTFWEVSDAARAAPTERDWRPALEAVSRGQALETALIDVENYASIPARTVGTISRSPVVDRGTPDSVTVLDCVDLGDSRLIDASGATLDDLENQLQRFRLRAEVVRDGDRWLVEQTTPAVSEPC</sequence>
<feature type="region of interest" description="Disordered" evidence="2">
    <location>
        <begin position="25"/>
        <end position="46"/>
    </location>
</feature>
<protein>
    <recommendedName>
        <fullName evidence="6">Mce-associated membrane protein</fullName>
    </recommendedName>
</protein>
<feature type="compositionally biased region" description="Pro residues" evidence="2">
    <location>
        <begin position="26"/>
        <end position="42"/>
    </location>
</feature>
<organism evidence="4 5">
    <name type="scientific">Pseudonocardia kunmingensis</name>
    <dbReference type="NCBI Taxonomy" id="630975"/>
    <lineage>
        <taxon>Bacteria</taxon>
        <taxon>Bacillati</taxon>
        <taxon>Actinomycetota</taxon>
        <taxon>Actinomycetes</taxon>
        <taxon>Pseudonocardiales</taxon>
        <taxon>Pseudonocardiaceae</taxon>
        <taxon>Pseudonocardia</taxon>
    </lineage>
</organism>